<feature type="domain" description="GST C-terminal" evidence="2">
    <location>
        <begin position="118"/>
        <end position="242"/>
    </location>
</feature>
<feature type="domain" description="GST N-terminal" evidence="1">
    <location>
        <begin position="28"/>
        <end position="112"/>
    </location>
</feature>
<evidence type="ECO:0000313" key="4">
    <source>
        <dbReference type="Proteomes" id="UP000013966"/>
    </source>
</evidence>
<dbReference type="PANTHER" id="PTHR44051:SF8">
    <property type="entry name" value="GLUTATHIONE S-TRANSFERASE GSTA"/>
    <property type="match status" value="1"/>
</dbReference>
<dbReference type="InterPro" id="IPR036249">
    <property type="entry name" value="Thioredoxin-like_sf"/>
</dbReference>
<evidence type="ECO:0000259" key="2">
    <source>
        <dbReference type="PROSITE" id="PS50405"/>
    </source>
</evidence>
<dbReference type="PANTHER" id="PTHR44051">
    <property type="entry name" value="GLUTATHIONE S-TRANSFERASE-RELATED"/>
    <property type="match status" value="1"/>
</dbReference>
<keyword evidence="3" id="KW-0808">Transferase</keyword>
<organism evidence="3 4">
    <name type="scientific">Caballeronia insecticola</name>
    <dbReference type="NCBI Taxonomy" id="758793"/>
    <lineage>
        <taxon>Bacteria</taxon>
        <taxon>Pseudomonadati</taxon>
        <taxon>Pseudomonadota</taxon>
        <taxon>Betaproteobacteria</taxon>
        <taxon>Burkholderiales</taxon>
        <taxon>Burkholderiaceae</taxon>
        <taxon>Caballeronia</taxon>
    </lineage>
</organism>
<evidence type="ECO:0000259" key="1">
    <source>
        <dbReference type="PROSITE" id="PS50404"/>
    </source>
</evidence>
<keyword evidence="4" id="KW-1185">Reference proteome</keyword>
<dbReference type="SUPFAM" id="SSF52833">
    <property type="entry name" value="Thioredoxin-like"/>
    <property type="match status" value="1"/>
</dbReference>
<dbReference type="HOGENOM" id="CLU_011226_6_1_4"/>
<dbReference type="InterPro" id="IPR040079">
    <property type="entry name" value="Glutathione_S-Trfase"/>
</dbReference>
<geneLocation type="plasmid" evidence="3 4">
    <name>p1</name>
</geneLocation>
<dbReference type="SUPFAM" id="SSF47616">
    <property type="entry name" value="GST C-terminal domain-like"/>
    <property type="match status" value="1"/>
</dbReference>
<dbReference type="Proteomes" id="UP000013966">
    <property type="component" value="Plasmid p1"/>
</dbReference>
<dbReference type="Pfam" id="PF14497">
    <property type="entry name" value="GST_C_3"/>
    <property type="match status" value="1"/>
</dbReference>
<reference evidence="3 4" key="2">
    <citation type="journal article" date="2018" name="Int. J. Syst. Evol. Microbiol.">
        <title>Burkholderia insecticola sp. nov., a gut symbiotic bacterium of the bean bug Riptortus pedestris.</title>
        <authorList>
            <person name="Takeshita K."/>
            <person name="Tamaki H."/>
            <person name="Ohbayashi T."/>
            <person name="Meng X.-Y."/>
            <person name="Sone T."/>
            <person name="Mitani Y."/>
            <person name="Peeters C."/>
            <person name="Kikuchi Y."/>
            <person name="Vandamme P."/>
        </authorList>
    </citation>
    <scope>NUCLEOTIDE SEQUENCE [LARGE SCALE GENOMIC DNA]</scope>
    <source>
        <strain evidence="3">RPE64</strain>
        <plasmid evidence="3 4">p1</plasmid>
    </source>
</reference>
<dbReference type="Gene3D" id="1.20.1050.10">
    <property type="match status" value="1"/>
</dbReference>
<accession>R4WT14</accession>
<dbReference type="KEGG" id="buo:BRPE64_DCDS07920"/>
<proteinExistence type="predicted"/>
<protein>
    <submittedName>
        <fullName evidence="3">Putative glutathionine S-transferase</fullName>
    </submittedName>
</protein>
<dbReference type="InterPro" id="IPR036282">
    <property type="entry name" value="Glutathione-S-Trfase_C_sf"/>
</dbReference>
<dbReference type="GO" id="GO:0016740">
    <property type="term" value="F:transferase activity"/>
    <property type="evidence" value="ECO:0007669"/>
    <property type="project" value="UniProtKB-KW"/>
</dbReference>
<sequence length="242" mass="27126">MGVYRFAECRDTSSNATYALRSNLIATRHIMKLYIAQATCSLAVQAVFNELELAPQLVHFDVFGKTTSDQSDFADVNDLLYVPALELDGETEPLTETITIASYIADLYPESGLIPKHGTLERVRMDQLLTFVATEIAQKHIPLMRKLMKPEGIAFQSNKLLSTYGKLDARLADGRSYLTGEQFTVADAYVWATMWHERSGVNLDHLKNLEAYIERIEARASVKKALRDEADLVAAHKERLAA</sequence>
<keyword evidence="3" id="KW-0614">Plasmid</keyword>
<dbReference type="AlphaFoldDB" id="R4WT14"/>
<evidence type="ECO:0000313" key="3">
    <source>
        <dbReference type="EMBL" id="BAN27728.1"/>
    </source>
</evidence>
<dbReference type="InterPro" id="IPR004045">
    <property type="entry name" value="Glutathione_S-Trfase_N"/>
</dbReference>
<dbReference type="InterPro" id="IPR004046">
    <property type="entry name" value="GST_C"/>
</dbReference>
<dbReference type="Gene3D" id="3.40.30.10">
    <property type="entry name" value="Glutaredoxin"/>
    <property type="match status" value="1"/>
</dbReference>
<name>R4WT14_9BURK</name>
<dbReference type="PROSITE" id="PS50405">
    <property type="entry name" value="GST_CTER"/>
    <property type="match status" value="1"/>
</dbReference>
<dbReference type="PROSITE" id="PS50404">
    <property type="entry name" value="GST_NTER"/>
    <property type="match status" value="1"/>
</dbReference>
<dbReference type="EMBL" id="AP013061">
    <property type="protein sequence ID" value="BAN27728.1"/>
    <property type="molecule type" value="Genomic_DNA"/>
</dbReference>
<reference evidence="3 4" key="1">
    <citation type="journal article" date="2013" name="Genome Announc.">
        <title>Complete Genome Sequence of Burkholderia sp. Strain RPE64, Bacterial Symbiont of the Bean Bug Riptortus pedestris.</title>
        <authorList>
            <person name="Shibata T.F."/>
            <person name="Maeda T."/>
            <person name="Nikoh N."/>
            <person name="Yamaguchi K."/>
            <person name="Oshima K."/>
            <person name="Hattori M."/>
            <person name="Nishiyama T."/>
            <person name="Hasebe M."/>
            <person name="Fukatsu T."/>
            <person name="Kikuchi Y."/>
            <person name="Shigenobu S."/>
        </authorList>
    </citation>
    <scope>NUCLEOTIDE SEQUENCE [LARGE SCALE GENOMIC DNA]</scope>
    <source>
        <plasmid evidence="3 4">p1</plasmid>
    </source>
</reference>
<gene>
    <name evidence="3" type="ORF">BRPE64_DCDS07920</name>
</gene>
<dbReference type="PATRIC" id="fig|758793.3.peg.5937"/>
<dbReference type="CDD" id="cd03057">
    <property type="entry name" value="GST_N_Beta"/>
    <property type="match status" value="1"/>
</dbReference>
<dbReference type="InterPro" id="IPR010987">
    <property type="entry name" value="Glutathione-S-Trfase_C-like"/>
</dbReference>
<dbReference type="SFLD" id="SFLDS00019">
    <property type="entry name" value="Glutathione_Transferase_(cytos"/>
    <property type="match status" value="1"/>
</dbReference>